<keyword evidence="10" id="KW-0472">Membrane</keyword>
<dbReference type="GO" id="GO:0030126">
    <property type="term" value="C:COPI vesicle coat"/>
    <property type="evidence" value="ECO:0007669"/>
    <property type="project" value="InterPro"/>
</dbReference>
<evidence type="ECO:0000313" key="18">
    <source>
        <dbReference type="Proteomes" id="UP000324222"/>
    </source>
</evidence>
<dbReference type="InterPro" id="IPR016460">
    <property type="entry name" value="COPB1"/>
</dbReference>
<dbReference type="InterPro" id="IPR011710">
    <property type="entry name" value="Coatomer_bsu_C"/>
</dbReference>
<feature type="compositionally biased region" description="Low complexity" evidence="13">
    <location>
        <begin position="186"/>
        <end position="197"/>
    </location>
</feature>
<feature type="domain" description="Coatomer beta subunit appendage platform" evidence="16">
    <location>
        <begin position="495"/>
        <end position="625"/>
    </location>
</feature>
<dbReference type="GO" id="GO:0005198">
    <property type="term" value="F:structural molecule activity"/>
    <property type="evidence" value="ECO:0007669"/>
    <property type="project" value="InterPro"/>
</dbReference>
<name>A0A5B7D580_PORTR</name>
<feature type="region of interest" description="Disordered" evidence="13">
    <location>
        <begin position="173"/>
        <end position="201"/>
    </location>
</feature>
<dbReference type="GO" id="GO:0006886">
    <property type="term" value="P:intracellular protein transport"/>
    <property type="evidence" value="ECO:0007669"/>
    <property type="project" value="InterPro"/>
</dbReference>
<dbReference type="InterPro" id="IPR016024">
    <property type="entry name" value="ARM-type_fold"/>
</dbReference>
<evidence type="ECO:0000256" key="11">
    <source>
        <dbReference type="ARBA" id="ARBA00023329"/>
    </source>
</evidence>
<evidence type="ECO:0000259" key="16">
    <source>
        <dbReference type="Pfam" id="PF14806"/>
    </source>
</evidence>
<keyword evidence="7" id="KW-0931">ER-Golgi transport</keyword>
<keyword evidence="6" id="KW-0677">Repeat</keyword>
<organism evidence="17 18">
    <name type="scientific">Portunus trituberculatus</name>
    <name type="common">Swimming crab</name>
    <name type="synonym">Neptunus trituberculatus</name>
    <dbReference type="NCBI Taxonomy" id="210409"/>
    <lineage>
        <taxon>Eukaryota</taxon>
        <taxon>Metazoa</taxon>
        <taxon>Ecdysozoa</taxon>
        <taxon>Arthropoda</taxon>
        <taxon>Crustacea</taxon>
        <taxon>Multicrustacea</taxon>
        <taxon>Malacostraca</taxon>
        <taxon>Eumalacostraca</taxon>
        <taxon>Eucarida</taxon>
        <taxon>Decapoda</taxon>
        <taxon>Pleocyemata</taxon>
        <taxon>Brachyura</taxon>
        <taxon>Eubrachyura</taxon>
        <taxon>Portunoidea</taxon>
        <taxon>Portunidae</taxon>
        <taxon>Portuninae</taxon>
        <taxon>Portunus</taxon>
    </lineage>
</organism>
<keyword evidence="4" id="KW-0813">Transport</keyword>
<dbReference type="InterPro" id="IPR029446">
    <property type="entry name" value="COPB1_appendage_platform_dom"/>
</dbReference>
<evidence type="ECO:0000256" key="13">
    <source>
        <dbReference type="SAM" id="MobiDB-lite"/>
    </source>
</evidence>
<dbReference type="Proteomes" id="UP000324222">
    <property type="component" value="Unassembled WGS sequence"/>
</dbReference>
<sequence length="638" mass="70502">MDVLRILATPDLEVRKKTLNLALELVTMRSVNEMVEVLKKEVGKTHNTVEHEDTGKYRQLLVRTLHTISIKFPEVAANVIPILMDFLSDNNELAATDVLVFVREAIQRFEGLRPQIIERLLSALPTICSVTVHCHTLWILGEYASTTGEILGVVSSVRGSLGDLPIVEDEMRKAAGEAGEEEGGTEKAAQQHQQQQQKVTADGTYATQSAFSATTSKSKADDRPPLRKYLLEGNFYLGAVIANTLVKLAFRYNSLESNSSKQNAFGAEVMLVISSIVHLGKSGLPQKSMTEDDYDRMMLCLQVVSERTPGLASVFTEQCRSALSHMLLAKTEEEEAQRRDRKSSKVIEHVDDHIAFSHLTKGSDPSSADDMFDLSMSMAVSGGKKEGVDLSTSKLSKVMQLTGFSDPVYAEAYVHINQYDIVLDVLIVNQTSDILQNCTLELATYGDLKLVEKPQPVVLAPHDFCNIKANVKVASTENGFIFGNIVYDVKGSTSDRNVVILNDIHVDIMDYIVPATCTDLEFRQMWTEFEWENKVTVNTQMTELKSYLDYLCKSTNMKCLTPEKAFSGTGDYMAANLYAHSIFGEDALANLSIEKPLDNPEAPVTGHIRIRAKSQGMAISLGDRVNKVQKATIKSVGA</sequence>
<keyword evidence="5" id="KW-0963">Cytoplasm</keyword>
<feature type="domain" description="Coatomer beta subunit C-terminal" evidence="15">
    <location>
        <begin position="350"/>
        <end position="488"/>
    </location>
</feature>
<reference evidence="17 18" key="1">
    <citation type="submission" date="2019-05" db="EMBL/GenBank/DDBJ databases">
        <title>Another draft genome of Portunus trituberculatus and its Hox gene families provides insights of decapod evolution.</title>
        <authorList>
            <person name="Jeong J.-H."/>
            <person name="Song I."/>
            <person name="Kim S."/>
            <person name="Choi T."/>
            <person name="Kim D."/>
            <person name="Ryu S."/>
            <person name="Kim W."/>
        </authorList>
    </citation>
    <scope>NUCLEOTIDE SEQUENCE [LARGE SCALE GENOMIC DNA]</scope>
    <source>
        <tissue evidence="17">Muscle</tissue>
    </source>
</reference>
<dbReference type="GO" id="GO:0006891">
    <property type="term" value="P:intra-Golgi vesicle-mediated transport"/>
    <property type="evidence" value="ECO:0007669"/>
    <property type="project" value="TreeGrafter"/>
</dbReference>
<dbReference type="GO" id="GO:0006888">
    <property type="term" value="P:endoplasmic reticulum to Golgi vesicle-mediated transport"/>
    <property type="evidence" value="ECO:0007669"/>
    <property type="project" value="TreeGrafter"/>
</dbReference>
<dbReference type="GO" id="GO:0000139">
    <property type="term" value="C:Golgi membrane"/>
    <property type="evidence" value="ECO:0007669"/>
    <property type="project" value="UniProtKB-SubCell"/>
</dbReference>
<dbReference type="InterPro" id="IPR011989">
    <property type="entry name" value="ARM-like"/>
</dbReference>
<keyword evidence="9" id="KW-0333">Golgi apparatus</keyword>
<dbReference type="PANTHER" id="PTHR10635">
    <property type="entry name" value="COATOMER SUBUNIT BETA"/>
    <property type="match status" value="1"/>
</dbReference>
<evidence type="ECO:0000256" key="10">
    <source>
        <dbReference type="ARBA" id="ARBA00023136"/>
    </source>
</evidence>
<dbReference type="Pfam" id="PF14806">
    <property type="entry name" value="Coatomer_b_Cpla"/>
    <property type="match status" value="1"/>
</dbReference>
<dbReference type="SUPFAM" id="SSF48371">
    <property type="entry name" value="ARM repeat"/>
    <property type="match status" value="1"/>
</dbReference>
<evidence type="ECO:0000256" key="7">
    <source>
        <dbReference type="ARBA" id="ARBA00022892"/>
    </source>
</evidence>
<dbReference type="EMBL" id="VSRR010000423">
    <property type="protein sequence ID" value="MPC15383.1"/>
    <property type="molecule type" value="Genomic_DNA"/>
</dbReference>
<evidence type="ECO:0000256" key="5">
    <source>
        <dbReference type="ARBA" id="ARBA00022490"/>
    </source>
</evidence>
<comment type="caution">
    <text evidence="17">The sequence shown here is derived from an EMBL/GenBank/DDBJ whole genome shotgun (WGS) entry which is preliminary data.</text>
</comment>
<dbReference type="Gene3D" id="1.25.10.10">
    <property type="entry name" value="Leucine-rich Repeat Variant"/>
    <property type="match status" value="1"/>
</dbReference>
<keyword evidence="11" id="KW-0968">Cytoplasmic vesicle</keyword>
<evidence type="ECO:0000259" key="15">
    <source>
        <dbReference type="Pfam" id="PF07718"/>
    </source>
</evidence>
<evidence type="ECO:0000313" key="17">
    <source>
        <dbReference type="EMBL" id="MPC15383.1"/>
    </source>
</evidence>
<evidence type="ECO:0000256" key="2">
    <source>
        <dbReference type="ARBA" id="ARBA00004347"/>
    </source>
</evidence>
<dbReference type="PANTHER" id="PTHR10635:SF0">
    <property type="entry name" value="COATOMER SUBUNIT BETA"/>
    <property type="match status" value="1"/>
</dbReference>
<keyword evidence="8" id="KW-0653">Protein transport</keyword>
<accession>A0A5B7D580</accession>
<evidence type="ECO:0000256" key="8">
    <source>
        <dbReference type="ARBA" id="ARBA00022927"/>
    </source>
</evidence>
<evidence type="ECO:0000256" key="6">
    <source>
        <dbReference type="ARBA" id="ARBA00022737"/>
    </source>
</evidence>
<evidence type="ECO:0000256" key="9">
    <source>
        <dbReference type="ARBA" id="ARBA00023034"/>
    </source>
</evidence>
<evidence type="ECO:0000256" key="12">
    <source>
        <dbReference type="ARBA" id="ARBA00030841"/>
    </source>
</evidence>
<proteinExistence type="predicted"/>
<dbReference type="OrthoDB" id="10261439at2759"/>
<dbReference type="AlphaFoldDB" id="A0A5B7D580"/>
<dbReference type="InterPro" id="IPR002553">
    <property type="entry name" value="Clathrin/coatomer_adapt-like_N"/>
</dbReference>
<gene>
    <name evidence="17" type="primary">COPB1</name>
    <name evidence="17" type="ORF">E2C01_008172</name>
</gene>
<dbReference type="Pfam" id="PF01602">
    <property type="entry name" value="Adaptin_N"/>
    <property type="match status" value="1"/>
</dbReference>
<evidence type="ECO:0000259" key="14">
    <source>
        <dbReference type="Pfam" id="PF01602"/>
    </source>
</evidence>
<dbReference type="Pfam" id="PF07718">
    <property type="entry name" value="Coatamer_beta_C"/>
    <property type="match status" value="1"/>
</dbReference>
<evidence type="ECO:0000256" key="3">
    <source>
        <dbReference type="ARBA" id="ARBA00017024"/>
    </source>
</evidence>
<evidence type="ECO:0000256" key="4">
    <source>
        <dbReference type="ARBA" id="ARBA00022448"/>
    </source>
</evidence>
<feature type="domain" description="Clathrin/coatomer adaptor adaptin-like N-terminal" evidence="14">
    <location>
        <begin position="1"/>
        <end position="209"/>
    </location>
</feature>
<keyword evidence="18" id="KW-1185">Reference proteome</keyword>
<evidence type="ECO:0000256" key="1">
    <source>
        <dbReference type="ARBA" id="ARBA00004255"/>
    </source>
</evidence>
<protein>
    <recommendedName>
        <fullName evidence="3">Coatomer subunit beta</fullName>
    </recommendedName>
    <alternativeName>
        <fullName evidence="12">Beta-coat protein</fullName>
    </alternativeName>
</protein>
<comment type="subcellular location">
    <subcellularLocation>
        <location evidence="2">Cytoplasmic vesicle</location>
        <location evidence="2">COPI-coated vesicle membrane</location>
        <topology evidence="2">Peripheral membrane protein</topology>
        <orientation evidence="2">Cytoplasmic side</orientation>
    </subcellularLocation>
    <subcellularLocation>
        <location evidence="1">Golgi apparatus membrane</location>
        <topology evidence="1">Peripheral membrane protein</topology>
        <orientation evidence="1">Cytoplasmic side</orientation>
    </subcellularLocation>
</comment>